<evidence type="ECO:0000256" key="1">
    <source>
        <dbReference type="ARBA" id="ARBA00004442"/>
    </source>
</evidence>
<dbReference type="PANTHER" id="PTHR30329">
    <property type="entry name" value="STATOR ELEMENT OF FLAGELLAR MOTOR COMPLEX"/>
    <property type="match status" value="1"/>
</dbReference>
<dbReference type="OrthoDB" id="8526920at2"/>
<dbReference type="Gene3D" id="3.30.1330.60">
    <property type="entry name" value="OmpA-like domain"/>
    <property type="match status" value="1"/>
</dbReference>
<dbReference type="Proteomes" id="UP000306236">
    <property type="component" value="Unassembled WGS sequence"/>
</dbReference>
<dbReference type="InterPro" id="IPR006664">
    <property type="entry name" value="OMP_bac"/>
</dbReference>
<dbReference type="InterPro" id="IPR036737">
    <property type="entry name" value="OmpA-like_sf"/>
</dbReference>
<accession>A0A4S5BKU6</accession>
<reference evidence="7 8" key="1">
    <citation type="submission" date="2019-04" db="EMBL/GenBank/DDBJ databases">
        <title>Lampropedia sp YIM MLB12 draf genome.</title>
        <authorList>
            <person name="Wang Y.-X."/>
        </authorList>
    </citation>
    <scope>NUCLEOTIDE SEQUENCE [LARGE SCALE GENOMIC DNA]</scope>
    <source>
        <strain evidence="7 8">YIM MLB12</strain>
    </source>
</reference>
<comment type="caution">
    <text evidence="7">The sequence shown here is derived from an EMBL/GenBank/DDBJ whole genome shotgun (WGS) entry which is preliminary data.</text>
</comment>
<dbReference type="SUPFAM" id="SSF103088">
    <property type="entry name" value="OmpA-like"/>
    <property type="match status" value="1"/>
</dbReference>
<dbReference type="PROSITE" id="PS51123">
    <property type="entry name" value="OMPA_2"/>
    <property type="match status" value="1"/>
</dbReference>
<proteinExistence type="predicted"/>
<evidence type="ECO:0000259" key="6">
    <source>
        <dbReference type="PROSITE" id="PS51123"/>
    </source>
</evidence>
<dbReference type="EMBL" id="SSWX01000023">
    <property type="protein sequence ID" value="THJ31485.1"/>
    <property type="molecule type" value="Genomic_DNA"/>
</dbReference>
<name>A0A4S5BKU6_9BURK</name>
<feature type="region of interest" description="Disordered" evidence="5">
    <location>
        <begin position="143"/>
        <end position="168"/>
    </location>
</feature>
<evidence type="ECO:0000256" key="5">
    <source>
        <dbReference type="SAM" id="MobiDB-lite"/>
    </source>
</evidence>
<dbReference type="InterPro" id="IPR006665">
    <property type="entry name" value="OmpA-like"/>
</dbReference>
<keyword evidence="2 4" id="KW-0472">Membrane</keyword>
<dbReference type="PANTHER" id="PTHR30329:SF21">
    <property type="entry name" value="LIPOPROTEIN YIAD-RELATED"/>
    <property type="match status" value="1"/>
</dbReference>
<sequence>MRLGVPAEKLALAGTQTDAQSQDWAHAQRIELQVQPAGAAANIAAVPQAEPQQANAGNDGPSVAVEDGVVKFYFGVGSDSLADGASEALLDVVAAVNSGKRAVISGFTDATGDAAVNEELSKKRAFAVRDKLLSLNIPEDKIELERPQSNTGTGSNAQARRVEVRIED</sequence>
<evidence type="ECO:0000256" key="2">
    <source>
        <dbReference type="ARBA" id="ARBA00023136"/>
    </source>
</evidence>
<dbReference type="GO" id="GO:0009279">
    <property type="term" value="C:cell outer membrane"/>
    <property type="evidence" value="ECO:0007669"/>
    <property type="project" value="UniProtKB-SubCell"/>
</dbReference>
<evidence type="ECO:0000256" key="4">
    <source>
        <dbReference type="PROSITE-ProRule" id="PRU00473"/>
    </source>
</evidence>
<dbReference type="PRINTS" id="PR01021">
    <property type="entry name" value="OMPADOMAIN"/>
</dbReference>
<evidence type="ECO:0000313" key="8">
    <source>
        <dbReference type="Proteomes" id="UP000306236"/>
    </source>
</evidence>
<keyword evidence="8" id="KW-1185">Reference proteome</keyword>
<dbReference type="AlphaFoldDB" id="A0A4S5BKU6"/>
<dbReference type="InterPro" id="IPR050330">
    <property type="entry name" value="Bact_OuterMem_StrucFunc"/>
</dbReference>
<organism evidence="7 8">
    <name type="scientific">Lampropedia aestuarii</name>
    <dbReference type="NCBI Taxonomy" id="2562762"/>
    <lineage>
        <taxon>Bacteria</taxon>
        <taxon>Pseudomonadati</taxon>
        <taxon>Pseudomonadota</taxon>
        <taxon>Betaproteobacteria</taxon>
        <taxon>Burkholderiales</taxon>
        <taxon>Comamonadaceae</taxon>
        <taxon>Lampropedia</taxon>
    </lineage>
</organism>
<keyword evidence="3" id="KW-0998">Cell outer membrane</keyword>
<gene>
    <name evidence="7" type="ORF">E8K88_14985</name>
</gene>
<evidence type="ECO:0000256" key="3">
    <source>
        <dbReference type="ARBA" id="ARBA00023237"/>
    </source>
</evidence>
<feature type="compositionally biased region" description="Polar residues" evidence="5">
    <location>
        <begin position="147"/>
        <end position="158"/>
    </location>
</feature>
<comment type="subcellular location">
    <subcellularLocation>
        <location evidence="1">Cell outer membrane</location>
    </subcellularLocation>
</comment>
<evidence type="ECO:0000313" key="7">
    <source>
        <dbReference type="EMBL" id="THJ31485.1"/>
    </source>
</evidence>
<dbReference type="Pfam" id="PF00691">
    <property type="entry name" value="OmpA"/>
    <property type="match status" value="1"/>
</dbReference>
<feature type="domain" description="OmpA-like" evidence="6">
    <location>
        <begin position="61"/>
        <end position="168"/>
    </location>
</feature>
<dbReference type="CDD" id="cd07185">
    <property type="entry name" value="OmpA_C-like"/>
    <property type="match status" value="1"/>
</dbReference>
<protein>
    <submittedName>
        <fullName evidence="7">OmpA family protein</fullName>
    </submittedName>
</protein>